<reference evidence="2 3" key="1">
    <citation type="journal article" date="2018" name="BMC Genomics">
        <title>Genomic evidence for intraspecific hybridization in a clonal and extremely halotolerant yeast.</title>
        <authorList>
            <person name="Gostincar C."/>
            <person name="Stajich J.E."/>
            <person name="Zupancic J."/>
            <person name="Zalar P."/>
            <person name="Gunde-Cimerman N."/>
        </authorList>
    </citation>
    <scope>NUCLEOTIDE SEQUENCE [LARGE SCALE GENOMIC DNA]</scope>
    <source>
        <strain evidence="2 3">EXF-2682</strain>
    </source>
</reference>
<gene>
    <name evidence="2" type="ORF">D0863_15486</name>
</gene>
<comment type="caution">
    <text evidence="2">The sequence shown here is derived from an EMBL/GenBank/DDBJ whole genome shotgun (WGS) entry which is preliminary data.</text>
</comment>
<dbReference type="AlphaFoldDB" id="A0A3M7C7R7"/>
<evidence type="ECO:0000256" key="1">
    <source>
        <dbReference type="SAM" id="MobiDB-lite"/>
    </source>
</evidence>
<name>A0A3M7C7R7_HORWE</name>
<proteinExistence type="predicted"/>
<dbReference type="OrthoDB" id="5428038at2759"/>
<feature type="region of interest" description="Disordered" evidence="1">
    <location>
        <begin position="805"/>
        <end position="827"/>
    </location>
</feature>
<evidence type="ECO:0000313" key="3">
    <source>
        <dbReference type="Proteomes" id="UP000269276"/>
    </source>
</evidence>
<dbReference type="Proteomes" id="UP000269276">
    <property type="component" value="Unassembled WGS sequence"/>
</dbReference>
<organism evidence="2 3">
    <name type="scientific">Hortaea werneckii</name>
    <name type="common">Black yeast</name>
    <name type="synonym">Cladosporium werneckii</name>
    <dbReference type="NCBI Taxonomy" id="91943"/>
    <lineage>
        <taxon>Eukaryota</taxon>
        <taxon>Fungi</taxon>
        <taxon>Dikarya</taxon>
        <taxon>Ascomycota</taxon>
        <taxon>Pezizomycotina</taxon>
        <taxon>Dothideomycetes</taxon>
        <taxon>Dothideomycetidae</taxon>
        <taxon>Mycosphaerellales</taxon>
        <taxon>Teratosphaeriaceae</taxon>
        <taxon>Hortaea</taxon>
    </lineage>
</organism>
<feature type="region of interest" description="Disordered" evidence="1">
    <location>
        <begin position="599"/>
        <end position="634"/>
    </location>
</feature>
<feature type="region of interest" description="Disordered" evidence="1">
    <location>
        <begin position="161"/>
        <end position="191"/>
    </location>
</feature>
<protein>
    <submittedName>
        <fullName evidence="2">Uncharacterized protein</fullName>
    </submittedName>
</protein>
<accession>A0A3M7C7R7</accession>
<feature type="compositionally biased region" description="Low complexity" evidence="1">
    <location>
        <begin position="178"/>
        <end position="189"/>
    </location>
</feature>
<sequence length="827" mass="93365">MPGSHVPDLADGLTYVMHNRIRAAAPPITTPNALWITDDLLADAFNRFCRLTHHHHNHARPKTSRRLGSTVPGPLEAHRRRARRRMGLAAAAASNGPPAPDFGALFGWGGGAKKDIERHLKYESPSRRWYDSGLGAGPPPPPPAAAAVPESVQECQHGHILWPWAGPPSKRKKQELDGPIPITNTPPGGLTKTSVRAFDEIFAPLEAQKVIELEHMRPIVDFLLSAADEPAARNVSKLVSWLGPRSISNEALCAMAQMLLHKAKLGTLTGYELGDAAAILVQRGCRESVDISELIVAILEAAPNKARLKVVTAVNHRLSQTTDSDIAQIECWLLLLSSCNFMRDSHYDNTIWREVYKYFSPHLRMSQLSSHFARLNQEDFARVALTYWVPHLCAHSAHAESGESAVVRGKAKNFRFQRRPRMDIELASRLNADFKKLRSERMEAEETSQWLKRKHRWSQKPLRDVLVVLARYDMPLEQFLLEICEVFKAKLPFIADGLFWMLYRILSLDPELHVPPAIASNLIHHYLGRQDDPGAVRRAWLIFKNSPTISLLECSDLPLRLIQQGDGTPDRIFYLLNRKTPSDITPPSTRRFIPFGHQEDTTTENLPSSPQNHFTPFGHQEDTTTDNLTSPPQQPQPIYYPDGSPRLAGLPRCSLPTPLIDLVHLIAYAYATQPQTSSRVSFRRVWDCYRFLQDRGAPLSQILSRSLVQAGLLRPLKERKYLPLEQTRFVLGLVSKLEGPEVAQRLDRLVWDARRGNRIPGKELGDVDSRRESEDQRLVGKVYGRFQAAGRFKFAVVGKKPREYWRGKKKGWSGSREDRRGGDRDAR</sequence>
<evidence type="ECO:0000313" key="2">
    <source>
        <dbReference type="EMBL" id="RMY48033.1"/>
    </source>
</evidence>
<dbReference type="VEuPathDB" id="FungiDB:BTJ68_09244"/>
<feature type="compositionally biased region" description="Basic and acidic residues" evidence="1">
    <location>
        <begin position="815"/>
        <end position="827"/>
    </location>
</feature>
<dbReference type="EMBL" id="QWIP01001236">
    <property type="protein sequence ID" value="RMY48033.1"/>
    <property type="molecule type" value="Genomic_DNA"/>
</dbReference>
<feature type="compositionally biased region" description="Polar residues" evidence="1">
    <location>
        <begin position="603"/>
        <end position="614"/>
    </location>
</feature>